<feature type="transmembrane region" description="Helical" evidence="2">
    <location>
        <begin position="550"/>
        <end position="571"/>
    </location>
</feature>
<dbReference type="Pfam" id="PF20163">
    <property type="entry name" value="DUF6536"/>
    <property type="match status" value="1"/>
</dbReference>
<feature type="compositionally biased region" description="Polar residues" evidence="1">
    <location>
        <begin position="42"/>
        <end position="56"/>
    </location>
</feature>
<feature type="transmembrane region" description="Helical" evidence="2">
    <location>
        <begin position="423"/>
        <end position="445"/>
    </location>
</feature>
<feature type="transmembrane region" description="Helical" evidence="2">
    <location>
        <begin position="743"/>
        <end position="763"/>
    </location>
</feature>
<evidence type="ECO:0000313" key="4">
    <source>
        <dbReference type="EMBL" id="RYN91090.1"/>
    </source>
</evidence>
<proteinExistence type="predicted"/>
<dbReference type="EMBL" id="PDXF01000071">
    <property type="protein sequence ID" value="RYN91090.1"/>
    <property type="molecule type" value="Genomic_DNA"/>
</dbReference>
<keyword evidence="2" id="KW-0812">Transmembrane</keyword>
<sequence>MAKNWSYDRLLTPHVFRHDQDITELSVNDEFRDTIGLLHTQDSQMPLRRLSSSQYAPSDPSPYLPQYDSTQQHNGPDSSSRKSSESFRSTATGSSTTKLKNLLRRRPLPKYLRGSIRRHAAADIEPARVGRGIWKDQLLSDRSFRTMAMTMSALALGMIILIACNIKHIVNRTNVGSTSVGGEPDSCKRVTHTNTACLLFINVCATMVLGMSNTYQQIVTSLRISDLRYALSKFGDSRVGTNSPLNIRHKEKGKKRAWAAWFLLIFTSMPVHFLANSLIGPSYTQELPEVVEFNPVDLPELNVTSISELSGGLYLNGSGKAHYPIHFVDVSSMDDGIFNEYQENFDMSWRKMMVHYTTENCTQYNQTVKIEGVNDLETKELVFSQYSYPSAYRAGNCSMGEDVICTLHEQTASKCRLNVRMSAAFVLMGCLVIKAVYMCAVNLLARGKVKQHCLTFGDVIVASAADPALKLQGECMVNATDSFRRLYSHTCHKHCFNHEESKTGDEIGHCQKCKKWNTKDKFANLPQPTIATKIKKSLISNLGNTALTQMLIMMFCSLALLTASLTAAVLLGSSATRRNRYCQKHGPDAPDFRGCHMSSTEYFESISGGFGGFNRSLTVTSLTPDNLSNEFIAFGISNAAQFIYSLLYLMMIYNITLISQESDWGKLEYRRKRIRTTLVSGTSFNQTYLLQLPKKILFPIMAYSTLTHWMLGEALQAHEAIWIEHSPGRHVEHSKYILKWAAYPLWFATFLILLMTAVCWWAFTYKREGFIPQMFGSVRVIMASTTSLDGFPDNGIQWGDLGGEGERFRHAGLSAEDVGKIEPHELYAGVEEKEEPVDGDDEKKRL</sequence>
<gene>
    <name evidence="4" type="ORF">AA0119_g10762</name>
</gene>
<evidence type="ECO:0000259" key="3">
    <source>
        <dbReference type="Pfam" id="PF20163"/>
    </source>
</evidence>
<dbReference type="Proteomes" id="UP000293195">
    <property type="component" value="Unassembled WGS sequence"/>
</dbReference>
<comment type="caution">
    <text evidence="4">The sequence shown here is derived from an EMBL/GenBank/DDBJ whole genome shotgun (WGS) entry which is preliminary data.</text>
</comment>
<accession>A0ABY0FY56</accession>
<name>A0ABY0FY56_9PLEO</name>
<dbReference type="PANTHER" id="PTHR35395">
    <property type="entry name" value="DUF6536 DOMAIN-CONTAINING PROTEIN"/>
    <property type="match status" value="1"/>
</dbReference>
<evidence type="ECO:0000256" key="1">
    <source>
        <dbReference type="SAM" id="MobiDB-lite"/>
    </source>
</evidence>
<feature type="transmembrane region" description="Helical" evidence="2">
    <location>
        <begin position="190"/>
        <end position="209"/>
    </location>
</feature>
<feature type="compositionally biased region" description="Polar residues" evidence="1">
    <location>
        <begin position="67"/>
        <end position="77"/>
    </location>
</feature>
<organism evidence="4 5">
    <name type="scientific">Alternaria tenuissima</name>
    <dbReference type="NCBI Taxonomy" id="119927"/>
    <lineage>
        <taxon>Eukaryota</taxon>
        <taxon>Fungi</taxon>
        <taxon>Dikarya</taxon>
        <taxon>Ascomycota</taxon>
        <taxon>Pezizomycotina</taxon>
        <taxon>Dothideomycetes</taxon>
        <taxon>Pleosporomycetidae</taxon>
        <taxon>Pleosporales</taxon>
        <taxon>Pleosporineae</taxon>
        <taxon>Pleosporaceae</taxon>
        <taxon>Alternaria</taxon>
        <taxon>Alternaria sect. Alternaria</taxon>
        <taxon>Alternaria alternata complex</taxon>
    </lineage>
</organism>
<feature type="domain" description="DUF6536" evidence="3">
    <location>
        <begin position="148"/>
        <end position="285"/>
    </location>
</feature>
<feature type="transmembrane region" description="Helical" evidence="2">
    <location>
        <begin position="631"/>
        <end position="653"/>
    </location>
</feature>
<protein>
    <recommendedName>
        <fullName evidence="3">DUF6536 domain-containing protein</fullName>
    </recommendedName>
</protein>
<evidence type="ECO:0000256" key="2">
    <source>
        <dbReference type="SAM" id="Phobius"/>
    </source>
</evidence>
<evidence type="ECO:0000313" key="5">
    <source>
        <dbReference type="Proteomes" id="UP000293195"/>
    </source>
</evidence>
<dbReference type="InterPro" id="IPR046623">
    <property type="entry name" value="DUF6536"/>
</dbReference>
<feature type="transmembrane region" description="Helical" evidence="2">
    <location>
        <begin position="148"/>
        <end position="170"/>
    </location>
</feature>
<keyword evidence="2" id="KW-1133">Transmembrane helix</keyword>
<reference evidence="5" key="1">
    <citation type="journal article" date="2019" name="bioRxiv">
        <title>Genomics, evolutionary history and diagnostics of the Alternaria alternata species group including apple and Asian pear pathotypes.</title>
        <authorList>
            <person name="Armitage A.D."/>
            <person name="Cockerton H.M."/>
            <person name="Sreenivasaprasad S."/>
            <person name="Woodhall J.W."/>
            <person name="Lane C.R."/>
            <person name="Harrison R.J."/>
            <person name="Clarkson J.P."/>
        </authorList>
    </citation>
    <scope>NUCLEOTIDE SEQUENCE [LARGE SCALE GENOMIC DNA]</scope>
    <source>
        <strain evidence="5">FERA 635</strain>
    </source>
</reference>
<feature type="region of interest" description="Disordered" evidence="1">
    <location>
        <begin position="42"/>
        <end position="100"/>
    </location>
</feature>
<keyword evidence="2" id="KW-0472">Membrane</keyword>
<keyword evidence="5" id="KW-1185">Reference proteome</keyword>
<dbReference type="PANTHER" id="PTHR35395:SF1">
    <property type="entry name" value="DUF6536 DOMAIN-CONTAINING PROTEIN"/>
    <property type="match status" value="1"/>
</dbReference>
<feature type="transmembrane region" description="Helical" evidence="2">
    <location>
        <begin position="257"/>
        <end position="275"/>
    </location>
</feature>